<organism evidence="2 3">
    <name type="scientific">Oxobacter pfennigii</name>
    <dbReference type="NCBI Taxonomy" id="36849"/>
    <lineage>
        <taxon>Bacteria</taxon>
        <taxon>Bacillati</taxon>
        <taxon>Bacillota</taxon>
        <taxon>Clostridia</taxon>
        <taxon>Eubacteriales</taxon>
        <taxon>Clostridiaceae</taxon>
        <taxon>Oxobacter</taxon>
    </lineage>
</organism>
<accession>A0A0P8WPG7</accession>
<proteinExistence type="predicted"/>
<feature type="transmembrane region" description="Helical" evidence="1">
    <location>
        <begin position="12"/>
        <end position="38"/>
    </location>
</feature>
<keyword evidence="1" id="KW-0812">Transmembrane</keyword>
<sequence length="78" mass="9006">MDAKMPFYPAGFISAGIGIIFFQIILLFLLSALLMWLWNITVTRIFNIREITFWEAFRLMIIAAILFGKVFGIGQFNL</sequence>
<keyword evidence="1" id="KW-0472">Membrane</keyword>
<dbReference type="AlphaFoldDB" id="A0A0P8WPG7"/>
<protein>
    <submittedName>
        <fullName evidence="2">Uncharacterized protein</fullName>
    </submittedName>
</protein>
<evidence type="ECO:0000256" key="1">
    <source>
        <dbReference type="SAM" id="Phobius"/>
    </source>
</evidence>
<evidence type="ECO:0000313" key="2">
    <source>
        <dbReference type="EMBL" id="KPU44442.1"/>
    </source>
</evidence>
<comment type="caution">
    <text evidence="2">The sequence shown here is derived from an EMBL/GenBank/DDBJ whole genome shotgun (WGS) entry which is preliminary data.</text>
</comment>
<dbReference type="EMBL" id="LKET01000030">
    <property type="protein sequence ID" value="KPU44442.1"/>
    <property type="molecule type" value="Genomic_DNA"/>
</dbReference>
<dbReference type="Proteomes" id="UP000050326">
    <property type="component" value="Unassembled WGS sequence"/>
</dbReference>
<reference evidence="2 3" key="1">
    <citation type="submission" date="2015-09" db="EMBL/GenBank/DDBJ databases">
        <title>Genome sequence of Oxobacter pfennigii DSM 3222.</title>
        <authorList>
            <person name="Poehlein A."/>
            <person name="Bengelsdorf F.R."/>
            <person name="Schiel-Bengelsdorf B."/>
            <person name="Duerre P."/>
            <person name="Daniel R."/>
        </authorList>
    </citation>
    <scope>NUCLEOTIDE SEQUENCE [LARGE SCALE GENOMIC DNA]</scope>
    <source>
        <strain evidence="2 3">DSM 3222</strain>
    </source>
</reference>
<dbReference type="RefSeq" id="WP_242854377.1">
    <property type="nucleotide sequence ID" value="NZ_LKET01000030.1"/>
</dbReference>
<keyword evidence="1" id="KW-1133">Transmembrane helix</keyword>
<gene>
    <name evidence="2" type="ORF">OXPF_19360</name>
</gene>
<name>A0A0P8WPG7_9CLOT</name>
<dbReference type="PATRIC" id="fig|36849.3.peg.2040"/>
<feature type="transmembrane region" description="Helical" evidence="1">
    <location>
        <begin position="59"/>
        <end position="76"/>
    </location>
</feature>
<evidence type="ECO:0000313" key="3">
    <source>
        <dbReference type="Proteomes" id="UP000050326"/>
    </source>
</evidence>
<keyword evidence="3" id="KW-1185">Reference proteome</keyword>